<organism evidence="2 3">
    <name type="scientific">Microlunatus spumicola</name>
    <dbReference type="NCBI Taxonomy" id="81499"/>
    <lineage>
        <taxon>Bacteria</taxon>
        <taxon>Bacillati</taxon>
        <taxon>Actinomycetota</taxon>
        <taxon>Actinomycetes</taxon>
        <taxon>Propionibacteriales</taxon>
        <taxon>Propionibacteriaceae</taxon>
        <taxon>Microlunatus</taxon>
    </lineage>
</organism>
<comment type="caution">
    <text evidence="2">The sequence shown here is derived from an EMBL/GenBank/DDBJ whole genome shotgun (WGS) entry which is preliminary data.</text>
</comment>
<dbReference type="Proteomes" id="UP001500767">
    <property type="component" value="Unassembled WGS sequence"/>
</dbReference>
<dbReference type="EMBL" id="BAAAYR010000002">
    <property type="protein sequence ID" value="GAA3568078.1"/>
    <property type="molecule type" value="Genomic_DNA"/>
</dbReference>
<keyword evidence="1" id="KW-1133">Transmembrane helix</keyword>
<evidence type="ECO:0008006" key="4">
    <source>
        <dbReference type="Google" id="ProtNLM"/>
    </source>
</evidence>
<feature type="transmembrane region" description="Helical" evidence="1">
    <location>
        <begin position="6"/>
        <end position="28"/>
    </location>
</feature>
<feature type="transmembrane region" description="Helical" evidence="1">
    <location>
        <begin position="48"/>
        <end position="72"/>
    </location>
</feature>
<name>A0ABP6XNK1_9ACTN</name>
<sequence>MKIDWAALGIVAVVSTGMAVLFTVLLSFGIRAVSAARVQRNRDGGGGVVLASGYALLALSGLLVLFGLWLIVPQLH</sequence>
<keyword evidence="3" id="KW-1185">Reference proteome</keyword>
<evidence type="ECO:0000313" key="3">
    <source>
        <dbReference type="Proteomes" id="UP001500767"/>
    </source>
</evidence>
<gene>
    <name evidence="2" type="ORF">GCM10022197_25350</name>
</gene>
<accession>A0ABP6XNK1</accession>
<dbReference type="RefSeq" id="WP_204910349.1">
    <property type="nucleotide sequence ID" value="NZ_BAAAYR010000002.1"/>
</dbReference>
<protein>
    <recommendedName>
        <fullName evidence="4">DUF4190 domain-containing protein</fullName>
    </recommendedName>
</protein>
<keyword evidence="1" id="KW-0812">Transmembrane</keyword>
<evidence type="ECO:0000313" key="2">
    <source>
        <dbReference type="EMBL" id="GAA3568078.1"/>
    </source>
</evidence>
<evidence type="ECO:0000256" key="1">
    <source>
        <dbReference type="SAM" id="Phobius"/>
    </source>
</evidence>
<keyword evidence="1" id="KW-0472">Membrane</keyword>
<proteinExistence type="predicted"/>
<reference evidence="3" key="1">
    <citation type="journal article" date="2019" name="Int. J. Syst. Evol. Microbiol.">
        <title>The Global Catalogue of Microorganisms (GCM) 10K type strain sequencing project: providing services to taxonomists for standard genome sequencing and annotation.</title>
        <authorList>
            <consortium name="The Broad Institute Genomics Platform"/>
            <consortium name="The Broad Institute Genome Sequencing Center for Infectious Disease"/>
            <person name="Wu L."/>
            <person name="Ma J."/>
        </authorList>
    </citation>
    <scope>NUCLEOTIDE SEQUENCE [LARGE SCALE GENOMIC DNA]</scope>
    <source>
        <strain evidence="3">JCM 16540</strain>
    </source>
</reference>